<protein>
    <submittedName>
        <fullName evidence="1">Uncharacterized protein</fullName>
    </submittedName>
</protein>
<keyword evidence="2" id="KW-1185">Reference proteome</keyword>
<reference evidence="1 2" key="1">
    <citation type="journal article" date="2018" name="Front. Plant Sci.">
        <title>Red Clover (Trifolium pratense) and Zigzag Clover (T. medium) - A Picture of Genomic Similarities and Differences.</title>
        <authorList>
            <person name="Dluhosova J."/>
            <person name="Istvanek J."/>
            <person name="Nedelnik J."/>
            <person name="Repkova J."/>
        </authorList>
    </citation>
    <scope>NUCLEOTIDE SEQUENCE [LARGE SCALE GENOMIC DNA]</scope>
    <source>
        <strain evidence="2">cv. 10/8</strain>
        <tissue evidence="1">Leaf</tissue>
    </source>
</reference>
<organism evidence="1 2">
    <name type="scientific">Trifolium medium</name>
    <dbReference type="NCBI Taxonomy" id="97028"/>
    <lineage>
        <taxon>Eukaryota</taxon>
        <taxon>Viridiplantae</taxon>
        <taxon>Streptophyta</taxon>
        <taxon>Embryophyta</taxon>
        <taxon>Tracheophyta</taxon>
        <taxon>Spermatophyta</taxon>
        <taxon>Magnoliopsida</taxon>
        <taxon>eudicotyledons</taxon>
        <taxon>Gunneridae</taxon>
        <taxon>Pentapetalae</taxon>
        <taxon>rosids</taxon>
        <taxon>fabids</taxon>
        <taxon>Fabales</taxon>
        <taxon>Fabaceae</taxon>
        <taxon>Papilionoideae</taxon>
        <taxon>50 kb inversion clade</taxon>
        <taxon>NPAAA clade</taxon>
        <taxon>Hologalegina</taxon>
        <taxon>IRL clade</taxon>
        <taxon>Trifolieae</taxon>
        <taxon>Trifolium</taxon>
    </lineage>
</organism>
<accession>A0A392TYH5</accession>
<comment type="caution">
    <text evidence="1">The sequence shown here is derived from an EMBL/GenBank/DDBJ whole genome shotgun (WGS) entry which is preliminary data.</text>
</comment>
<dbReference type="EMBL" id="LXQA010666508">
    <property type="protein sequence ID" value="MCI64945.1"/>
    <property type="molecule type" value="Genomic_DNA"/>
</dbReference>
<proteinExistence type="predicted"/>
<dbReference type="Proteomes" id="UP000265520">
    <property type="component" value="Unassembled WGS sequence"/>
</dbReference>
<sequence length="70" mass="7894">MSETLLEGYYCSSATKPMMKDFQMSLEMLQLACWMTNLSQTILDYPSNNLEFHQTSCLKGQGCSVDIGTK</sequence>
<evidence type="ECO:0000313" key="1">
    <source>
        <dbReference type="EMBL" id="MCI64945.1"/>
    </source>
</evidence>
<dbReference type="AlphaFoldDB" id="A0A392TYH5"/>
<evidence type="ECO:0000313" key="2">
    <source>
        <dbReference type="Proteomes" id="UP000265520"/>
    </source>
</evidence>
<feature type="non-terminal residue" evidence="1">
    <location>
        <position position="70"/>
    </location>
</feature>
<name>A0A392TYH5_9FABA</name>